<comment type="subcellular location">
    <subcellularLocation>
        <location evidence="1">Cell inner membrane</location>
    </subcellularLocation>
</comment>
<dbReference type="GO" id="GO:0005886">
    <property type="term" value="C:plasma membrane"/>
    <property type="evidence" value="ECO:0007669"/>
    <property type="project" value="UniProtKB-SubCell"/>
</dbReference>
<comment type="caution">
    <text evidence="7">The sequence shown here is derived from an EMBL/GenBank/DDBJ whole genome shotgun (WGS) entry which is preliminary data.</text>
</comment>
<evidence type="ECO:0000256" key="1">
    <source>
        <dbReference type="ARBA" id="ARBA00004533"/>
    </source>
</evidence>
<dbReference type="GO" id="GO:0016746">
    <property type="term" value="F:acyltransferase activity"/>
    <property type="evidence" value="ECO:0007669"/>
    <property type="project" value="UniProtKB-KW"/>
</dbReference>
<dbReference type="RefSeq" id="WP_275680329.1">
    <property type="nucleotide sequence ID" value="NZ_JAJLJH010000001.1"/>
</dbReference>
<keyword evidence="8" id="KW-1185">Reference proteome</keyword>
<dbReference type="Proteomes" id="UP001139353">
    <property type="component" value="Unassembled WGS sequence"/>
</dbReference>
<evidence type="ECO:0000313" key="7">
    <source>
        <dbReference type="EMBL" id="MCK9684295.1"/>
    </source>
</evidence>
<evidence type="ECO:0000313" key="8">
    <source>
        <dbReference type="Proteomes" id="UP001139353"/>
    </source>
</evidence>
<organism evidence="7 8">
    <name type="scientific">Scleromatobacter humisilvae</name>
    <dbReference type="NCBI Taxonomy" id="2897159"/>
    <lineage>
        <taxon>Bacteria</taxon>
        <taxon>Pseudomonadati</taxon>
        <taxon>Pseudomonadota</taxon>
        <taxon>Betaproteobacteria</taxon>
        <taxon>Burkholderiales</taxon>
        <taxon>Sphaerotilaceae</taxon>
        <taxon>Scleromatobacter</taxon>
    </lineage>
</organism>
<dbReference type="GO" id="GO:0009247">
    <property type="term" value="P:glycolipid biosynthetic process"/>
    <property type="evidence" value="ECO:0007669"/>
    <property type="project" value="UniProtKB-ARBA"/>
</dbReference>
<dbReference type="PANTHER" id="PTHR30606:SF9">
    <property type="entry name" value="LIPID A BIOSYNTHESIS LAUROYLTRANSFERASE"/>
    <property type="match status" value="1"/>
</dbReference>
<keyword evidence="6 7" id="KW-0012">Acyltransferase</keyword>
<name>A0A9X1YGB4_9BURK</name>
<gene>
    <name evidence="7" type="ORF">LPC04_01090</name>
</gene>
<evidence type="ECO:0000256" key="3">
    <source>
        <dbReference type="ARBA" id="ARBA00022519"/>
    </source>
</evidence>
<dbReference type="PIRSF" id="PIRSF028561">
    <property type="entry name" value="Ac_Trasf"/>
    <property type="match status" value="1"/>
</dbReference>
<evidence type="ECO:0000256" key="6">
    <source>
        <dbReference type="ARBA" id="ARBA00023315"/>
    </source>
</evidence>
<evidence type="ECO:0000256" key="2">
    <source>
        <dbReference type="ARBA" id="ARBA00022475"/>
    </source>
</evidence>
<dbReference type="Pfam" id="PF03279">
    <property type="entry name" value="Lip_A_acyltrans"/>
    <property type="match status" value="1"/>
</dbReference>
<keyword evidence="4" id="KW-0808">Transferase</keyword>
<dbReference type="EMBL" id="JAJLJH010000001">
    <property type="protein sequence ID" value="MCK9684295.1"/>
    <property type="molecule type" value="Genomic_DNA"/>
</dbReference>
<proteinExistence type="predicted"/>
<dbReference type="InterPro" id="IPR014548">
    <property type="entry name" value="Ac_Trasf"/>
</dbReference>
<keyword evidence="2" id="KW-1003">Cell membrane</keyword>
<evidence type="ECO:0000256" key="4">
    <source>
        <dbReference type="ARBA" id="ARBA00022679"/>
    </source>
</evidence>
<dbReference type="PANTHER" id="PTHR30606">
    <property type="entry name" value="LIPID A BIOSYNTHESIS LAUROYL ACYLTRANSFERASE"/>
    <property type="match status" value="1"/>
</dbReference>
<evidence type="ECO:0000256" key="5">
    <source>
        <dbReference type="ARBA" id="ARBA00023136"/>
    </source>
</evidence>
<keyword evidence="3" id="KW-0997">Cell inner membrane</keyword>
<accession>A0A9X1YGB4</accession>
<reference evidence="7" key="1">
    <citation type="submission" date="2021-11" db="EMBL/GenBank/DDBJ databases">
        <title>BS-T2-15 a new species belonging to the Comamonadaceae family isolated from the soil of a French oak forest.</title>
        <authorList>
            <person name="Mieszkin S."/>
            <person name="Alain K."/>
        </authorList>
    </citation>
    <scope>NUCLEOTIDE SEQUENCE</scope>
    <source>
        <strain evidence="7">BS-T2-15</strain>
    </source>
</reference>
<sequence>MSTVQQRTSGTGQRHWSAIGEETFAGGMWLMYALFRVGGRLPFRVVLYPVVLWYWAVSRAAREASLEYLQRLEQATGALGHAPGRRDTLRHFLSFAETILDKMLAVGGRYRLDRIRFVGREAIDAMVRAKQGGLLVTAHMGCLEMCQASAEATPGMKLTVLVHTVHAQQFNRMLERLSPGRGIALMQVTEITPATAVLLAERVERGEFVAIAGDRVPIVAGRASAVQVPFLGHAAPFPTGAYMLASLLKCPLYALGCIRQGDTHEVVFERLAERVVLPRGDRLGACAAYAAEFAGRIERLLARAPYEWFNFFSFWNQPGALAAPPTPTRHD</sequence>
<dbReference type="AlphaFoldDB" id="A0A9X1YGB4"/>
<dbReference type="InterPro" id="IPR004960">
    <property type="entry name" value="LipA_acyltrans"/>
</dbReference>
<protein>
    <submittedName>
        <fullName evidence="7">Acyltransferase</fullName>
    </submittedName>
</protein>
<keyword evidence="5" id="KW-0472">Membrane</keyword>
<dbReference type="CDD" id="cd07984">
    <property type="entry name" value="LPLAT_LABLAT-like"/>
    <property type="match status" value="1"/>
</dbReference>